<reference evidence="2 3" key="1">
    <citation type="submission" date="2021-03" db="EMBL/GenBank/DDBJ databases">
        <title>Sequencing the genomes of 1000 actinobacteria strains.</title>
        <authorList>
            <person name="Klenk H.-P."/>
        </authorList>
    </citation>
    <scope>NUCLEOTIDE SEQUENCE [LARGE SCALE GENOMIC DNA]</scope>
    <source>
        <strain evidence="2 3">DSM 46670</strain>
    </source>
</reference>
<accession>A0ABS4TWT6</accession>
<dbReference type="InterPro" id="IPR054491">
    <property type="entry name" value="MGH1-like_GH"/>
</dbReference>
<dbReference type="Pfam" id="PF22422">
    <property type="entry name" value="MGH1-like_GH"/>
    <property type="match status" value="1"/>
</dbReference>
<evidence type="ECO:0000313" key="3">
    <source>
        <dbReference type="Proteomes" id="UP001519332"/>
    </source>
</evidence>
<dbReference type="Gene3D" id="1.50.10.10">
    <property type="match status" value="1"/>
</dbReference>
<evidence type="ECO:0000259" key="1">
    <source>
        <dbReference type="Pfam" id="PF22422"/>
    </source>
</evidence>
<evidence type="ECO:0000313" key="2">
    <source>
        <dbReference type="EMBL" id="MBP2328852.1"/>
    </source>
</evidence>
<dbReference type="InterPro" id="IPR012341">
    <property type="entry name" value="6hp_glycosidase-like_sf"/>
</dbReference>
<gene>
    <name evidence="2" type="ORF">JOF56_009237</name>
</gene>
<organism evidence="2 3">
    <name type="scientific">Kibdelosporangium banguiense</name>
    <dbReference type="NCBI Taxonomy" id="1365924"/>
    <lineage>
        <taxon>Bacteria</taxon>
        <taxon>Bacillati</taxon>
        <taxon>Actinomycetota</taxon>
        <taxon>Actinomycetes</taxon>
        <taxon>Pseudonocardiales</taxon>
        <taxon>Pseudonocardiaceae</taxon>
        <taxon>Kibdelosporangium</taxon>
    </lineage>
</organism>
<dbReference type="EMBL" id="JAGINW010000001">
    <property type="protein sequence ID" value="MBP2328852.1"/>
    <property type="molecule type" value="Genomic_DNA"/>
</dbReference>
<name>A0ABS4TWT6_9PSEU</name>
<dbReference type="InterPro" id="IPR008928">
    <property type="entry name" value="6-hairpin_glycosidase_sf"/>
</dbReference>
<dbReference type="Proteomes" id="UP001519332">
    <property type="component" value="Unassembled WGS sequence"/>
</dbReference>
<protein>
    <submittedName>
        <fullName evidence="2">Cellobiose phosphorylase</fullName>
    </submittedName>
</protein>
<comment type="caution">
    <text evidence="2">The sequence shown here is derived from an EMBL/GenBank/DDBJ whole genome shotgun (WGS) entry which is preliminary data.</text>
</comment>
<sequence length="77" mass="8436">MFRDDCLVQSADLAAFLVLQMKELATLAAELGEPSAQWTERAETLLTTMLTDLWDGTRFLSRDVASERSAPAPACST</sequence>
<keyword evidence="3" id="KW-1185">Reference proteome</keyword>
<feature type="domain" description="Mannosylglycerate hydrolase MGH1-like glycoside hydrolase" evidence="1">
    <location>
        <begin position="6"/>
        <end position="72"/>
    </location>
</feature>
<dbReference type="SUPFAM" id="SSF48208">
    <property type="entry name" value="Six-hairpin glycosidases"/>
    <property type="match status" value="1"/>
</dbReference>
<proteinExistence type="predicted"/>